<dbReference type="PROSITE" id="PS51195">
    <property type="entry name" value="Q_MOTIF"/>
    <property type="match status" value="1"/>
</dbReference>
<keyword evidence="1" id="KW-0547">Nucleotide-binding</keyword>
<dbReference type="PANTHER" id="PTHR47959">
    <property type="entry name" value="ATP-DEPENDENT RNA HELICASE RHLE-RELATED"/>
    <property type="match status" value="1"/>
</dbReference>
<accession>A0A6C0HTI8</accession>
<feature type="domain" description="Helicase ATP-binding" evidence="5">
    <location>
        <begin position="34"/>
        <end position="203"/>
    </location>
</feature>
<keyword evidence="4" id="KW-0067">ATP-binding</keyword>
<name>A0A6C0HTI8_9ZZZZ</name>
<dbReference type="CDD" id="cd18787">
    <property type="entry name" value="SF2_C_DEAD"/>
    <property type="match status" value="1"/>
</dbReference>
<evidence type="ECO:0000259" key="6">
    <source>
        <dbReference type="PROSITE" id="PS51194"/>
    </source>
</evidence>
<evidence type="ECO:0000313" key="8">
    <source>
        <dbReference type="EMBL" id="QHT83213.1"/>
    </source>
</evidence>
<dbReference type="InterPro" id="IPR011545">
    <property type="entry name" value="DEAD/DEAH_box_helicase_dom"/>
</dbReference>
<evidence type="ECO:0000256" key="4">
    <source>
        <dbReference type="ARBA" id="ARBA00022840"/>
    </source>
</evidence>
<dbReference type="InterPro" id="IPR001650">
    <property type="entry name" value="Helicase_C-like"/>
</dbReference>
<evidence type="ECO:0000259" key="7">
    <source>
        <dbReference type="PROSITE" id="PS51195"/>
    </source>
</evidence>
<evidence type="ECO:0000256" key="1">
    <source>
        <dbReference type="ARBA" id="ARBA00022741"/>
    </source>
</evidence>
<dbReference type="InterPro" id="IPR027417">
    <property type="entry name" value="P-loop_NTPase"/>
</dbReference>
<dbReference type="Pfam" id="PF00270">
    <property type="entry name" value="DEAD"/>
    <property type="match status" value="1"/>
</dbReference>
<dbReference type="Gene3D" id="3.40.50.300">
    <property type="entry name" value="P-loop containing nucleotide triphosphate hydrolases"/>
    <property type="match status" value="2"/>
</dbReference>
<dbReference type="PROSITE" id="PS51194">
    <property type="entry name" value="HELICASE_CTER"/>
    <property type="match status" value="1"/>
</dbReference>
<sequence>MELTWDDMNLSSNLLRGIYAYGFEKPSAIQSLSCGHLINGKDILAQAQSGTGKTGAFVIGTLARIDPQVSKTQAIILSPTRELALQTTDVAIELSNMMNINIKSLIGGTIVNINDLKTTPPHFVVGTPGRIAEMLHKRVIQPSHIKIIVLDEADELFSFGFKDQVLDIISKLNKDIQIALFSATISSHITTSSILKDPIKIILEPEKLVLDGISQYYVTVLDDKEKFLVLKDLFGKFDVCQTIIYCNSVERVAELGEAMKAEGYPICCIHSNMDKYARSTTFNEFKAGKFRVLISSNITARGIDIQQVSIVINFDLPKDPDIYLHRIGRSGRWGRKGIGINFITKYDVQYVKMIEAHYDKQMEELPIHFDESLK</sequence>
<keyword evidence="2" id="KW-0378">Hydrolase</keyword>
<dbReference type="InterPro" id="IPR014001">
    <property type="entry name" value="Helicase_ATP-bd"/>
</dbReference>
<dbReference type="InterPro" id="IPR050079">
    <property type="entry name" value="DEAD_box_RNA_helicase"/>
</dbReference>
<protein>
    <recommendedName>
        <fullName evidence="9">Helicase</fullName>
    </recommendedName>
</protein>
<organism evidence="8">
    <name type="scientific">viral metagenome</name>
    <dbReference type="NCBI Taxonomy" id="1070528"/>
    <lineage>
        <taxon>unclassified sequences</taxon>
        <taxon>metagenomes</taxon>
        <taxon>organismal metagenomes</taxon>
    </lineage>
</organism>
<feature type="domain" description="Helicase C-terminal" evidence="6">
    <location>
        <begin position="232"/>
        <end position="373"/>
    </location>
</feature>
<dbReference type="InterPro" id="IPR000629">
    <property type="entry name" value="RNA-helicase_DEAD-box_CS"/>
</dbReference>
<dbReference type="SMART" id="SM00490">
    <property type="entry name" value="HELICc"/>
    <property type="match status" value="1"/>
</dbReference>
<dbReference type="Pfam" id="PF00271">
    <property type="entry name" value="Helicase_C"/>
    <property type="match status" value="1"/>
</dbReference>
<proteinExistence type="predicted"/>
<evidence type="ECO:0000256" key="2">
    <source>
        <dbReference type="ARBA" id="ARBA00022801"/>
    </source>
</evidence>
<dbReference type="GO" id="GO:0005524">
    <property type="term" value="F:ATP binding"/>
    <property type="evidence" value="ECO:0007669"/>
    <property type="project" value="UniProtKB-KW"/>
</dbReference>
<dbReference type="GO" id="GO:0003676">
    <property type="term" value="F:nucleic acid binding"/>
    <property type="evidence" value="ECO:0007669"/>
    <property type="project" value="InterPro"/>
</dbReference>
<dbReference type="EMBL" id="MN740006">
    <property type="protein sequence ID" value="QHT83213.1"/>
    <property type="molecule type" value="Genomic_DNA"/>
</dbReference>
<reference evidence="8" key="1">
    <citation type="journal article" date="2020" name="Nature">
        <title>Giant virus diversity and host interactions through global metagenomics.</title>
        <authorList>
            <person name="Schulz F."/>
            <person name="Roux S."/>
            <person name="Paez-Espino D."/>
            <person name="Jungbluth S."/>
            <person name="Walsh D.A."/>
            <person name="Denef V.J."/>
            <person name="McMahon K.D."/>
            <person name="Konstantinidis K.T."/>
            <person name="Eloe-Fadrosh E.A."/>
            <person name="Kyrpides N.C."/>
            <person name="Woyke T."/>
        </authorList>
    </citation>
    <scope>NUCLEOTIDE SEQUENCE</scope>
    <source>
        <strain evidence="8">GVMAG-M-3300023184-167</strain>
    </source>
</reference>
<dbReference type="AlphaFoldDB" id="A0A6C0HTI8"/>
<evidence type="ECO:0000259" key="5">
    <source>
        <dbReference type="PROSITE" id="PS51192"/>
    </source>
</evidence>
<dbReference type="SMART" id="SM00487">
    <property type="entry name" value="DEXDc"/>
    <property type="match status" value="1"/>
</dbReference>
<dbReference type="SUPFAM" id="SSF52540">
    <property type="entry name" value="P-loop containing nucleoside triphosphate hydrolases"/>
    <property type="match status" value="1"/>
</dbReference>
<evidence type="ECO:0008006" key="9">
    <source>
        <dbReference type="Google" id="ProtNLM"/>
    </source>
</evidence>
<dbReference type="GO" id="GO:0016787">
    <property type="term" value="F:hydrolase activity"/>
    <property type="evidence" value="ECO:0007669"/>
    <property type="project" value="UniProtKB-KW"/>
</dbReference>
<feature type="domain" description="DEAD-box RNA helicase Q" evidence="7">
    <location>
        <begin position="3"/>
        <end position="31"/>
    </location>
</feature>
<keyword evidence="3" id="KW-0347">Helicase</keyword>
<dbReference type="PANTHER" id="PTHR47959:SF1">
    <property type="entry name" value="ATP-DEPENDENT RNA HELICASE DBPA"/>
    <property type="match status" value="1"/>
</dbReference>
<dbReference type="PROSITE" id="PS00039">
    <property type="entry name" value="DEAD_ATP_HELICASE"/>
    <property type="match status" value="1"/>
</dbReference>
<evidence type="ECO:0000256" key="3">
    <source>
        <dbReference type="ARBA" id="ARBA00022806"/>
    </source>
</evidence>
<dbReference type="GO" id="GO:0005829">
    <property type="term" value="C:cytosol"/>
    <property type="evidence" value="ECO:0007669"/>
    <property type="project" value="TreeGrafter"/>
</dbReference>
<dbReference type="InterPro" id="IPR014014">
    <property type="entry name" value="RNA_helicase_DEAD_Q_motif"/>
</dbReference>
<dbReference type="GO" id="GO:0003724">
    <property type="term" value="F:RNA helicase activity"/>
    <property type="evidence" value="ECO:0007669"/>
    <property type="project" value="InterPro"/>
</dbReference>
<dbReference type="PROSITE" id="PS51192">
    <property type="entry name" value="HELICASE_ATP_BIND_1"/>
    <property type="match status" value="1"/>
</dbReference>